<dbReference type="Pfam" id="PF12146">
    <property type="entry name" value="Hydrolase_4"/>
    <property type="match status" value="1"/>
</dbReference>
<dbReference type="InterPro" id="IPR029058">
    <property type="entry name" value="AB_hydrolase_fold"/>
</dbReference>
<evidence type="ECO:0000313" key="3">
    <source>
        <dbReference type="Proteomes" id="UP000575068"/>
    </source>
</evidence>
<dbReference type="GO" id="GO:0016787">
    <property type="term" value="F:hydrolase activity"/>
    <property type="evidence" value="ECO:0007669"/>
    <property type="project" value="UniProtKB-KW"/>
</dbReference>
<proteinExistence type="predicted"/>
<dbReference type="EMBL" id="JACHOV010000009">
    <property type="protein sequence ID" value="MBB4642102.1"/>
    <property type="molecule type" value="Genomic_DNA"/>
</dbReference>
<dbReference type="Gene3D" id="3.40.50.1820">
    <property type="entry name" value="alpha/beta hydrolase"/>
    <property type="match status" value="1"/>
</dbReference>
<keyword evidence="2" id="KW-0378">Hydrolase</keyword>
<evidence type="ECO:0000259" key="1">
    <source>
        <dbReference type="Pfam" id="PF12146"/>
    </source>
</evidence>
<keyword evidence="3" id="KW-1185">Reference proteome</keyword>
<dbReference type="SUPFAM" id="SSF53474">
    <property type="entry name" value="alpha/beta-Hydrolases"/>
    <property type="match status" value="1"/>
</dbReference>
<comment type="caution">
    <text evidence="2">The sequence shown here is derived from an EMBL/GenBank/DDBJ whole genome shotgun (WGS) entry which is preliminary data.</text>
</comment>
<dbReference type="RefSeq" id="WP_322790364.1">
    <property type="nucleotide sequence ID" value="NZ_JACHOV010000009.1"/>
</dbReference>
<protein>
    <submittedName>
        <fullName evidence="2">Exosortase A-associated hydrolase 1</fullName>
    </submittedName>
</protein>
<dbReference type="InterPro" id="IPR017531">
    <property type="entry name" value="Hydrolase-1_PEP"/>
</dbReference>
<feature type="domain" description="Serine aminopeptidase S33" evidence="1">
    <location>
        <begin position="43"/>
        <end position="153"/>
    </location>
</feature>
<dbReference type="InterPro" id="IPR022742">
    <property type="entry name" value="Hydrolase_4"/>
</dbReference>
<dbReference type="AlphaFoldDB" id="A0A840HUZ0"/>
<organism evidence="2 3">
    <name type="scientific">Rhizorhapis suberifaciens</name>
    <name type="common">corky root of lettuce</name>
    <dbReference type="NCBI Taxonomy" id="13656"/>
    <lineage>
        <taxon>Bacteria</taxon>
        <taxon>Pseudomonadati</taxon>
        <taxon>Pseudomonadota</taxon>
        <taxon>Alphaproteobacteria</taxon>
        <taxon>Sphingomonadales</taxon>
        <taxon>Sphingomonadaceae</taxon>
        <taxon>Rhizorhapis</taxon>
    </lineage>
</organism>
<accession>A0A840HUZ0</accession>
<evidence type="ECO:0000313" key="2">
    <source>
        <dbReference type="EMBL" id="MBB4642102.1"/>
    </source>
</evidence>
<dbReference type="NCBIfam" id="TIGR03100">
    <property type="entry name" value="hydr1_PEP"/>
    <property type="match status" value="1"/>
</dbReference>
<sequence>MRQHLQFSCRGCQLAGTVDEGRSTTGLLIVSGGNELRAGAHRGMAKLAARLARDGFSVFRFDRRGVGDSEGDNAGFMSSAPDIAAALKAFRNVCPQLERIVTFGNCDAATALALHHDPDDVAALLLANPWVIENEDGMPTAAAIRRRYWERLRNPRKLWELATGRVNYGKLLQGMKAASSHGEESRLGRDLASALCNSRLPVTFLLAERDNSSIAFQDMWQRPSFRPLHGGGRVRTIKIPTSSHSFAKSEDAEALYRAVRNMLHHISMG</sequence>
<name>A0A840HUZ0_9SPHN</name>
<gene>
    <name evidence="2" type="ORF">HNQ99_002424</name>
</gene>
<reference evidence="2 3" key="1">
    <citation type="submission" date="2020-08" db="EMBL/GenBank/DDBJ databases">
        <title>Genomic Encyclopedia of Type Strains, Phase IV (KMG-IV): sequencing the most valuable type-strain genomes for metagenomic binning, comparative biology and taxonomic classification.</title>
        <authorList>
            <person name="Goeker M."/>
        </authorList>
    </citation>
    <scope>NUCLEOTIDE SEQUENCE [LARGE SCALE GENOMIC DNA]</scope>
    <source>
        <strain evidence="2 3">DSM 7465</strain>
    </source>
</reference>
<dbReference type="Proteomes" id="UP000575068">
    <property type="component" value="Unassembled WGS sequence"/>
</dbReference>